<dbReference type="NCBIfam" id="NF007968">
    <property type="entry name" value="PRK10692.1"/>
    <property type="match status" value="1"/>
</dbReference>
<proteinExistence type="predicted"/>
<dbReference type="EMBL" id="CP003488">
    <property type="protein sequence ID" value="AFH95795.1"/>
    <property type="molecule type" value="Genomic_DNA"/>
</dbReference>
<evidence type="ECO:0000313" key="2">
    <source>
        <dbReference type="EMBL" id="AFH95795.1"/>
    </source>
</evidence>
<dbReference type="HOGENOM" id="CLU_187796_0_0_6"/>
<dbReference type="KEGG" id="psi:S70_20045"/>
<keyword evidence="1" id="KW-0812">Transmembrane</keyword>
<evidence type="ECO:0000313" key="3">
    <source>
        <dbReference type="Proteomes" id="UP000005012"/>
    </source>
</evidence>
<organism evidence="2 3">
    <name type="scientific">Providencia stuartii (strain MRSN 2154)</name>
    <dbReference type="NCBI Taxonomy" id="1157951"/>
    <lineage>
        <taxon>Bacteria</taxon>
        <taxon>Pseudomonadati</taxon>
        <taxon>Pseudomonadota</taxon>
        <taxon>Gammaproteobacteria</taxon>
        <taxon>Enterobacterales</taxon>
        <taxon>Morganellaceae</taxon>
        <taxon>Providencia</taxon>
    </lineage>
</organism>
<evidence type="ECO:0008006" key="4">
    <source>
        <dbReference type="Google" id="ProtNLM"/>
    </source>
</evidence>
<keyword evidence="1" id="KW-0472">Membrane</keyword>
<sequence length="90" mass="10067">MKRKTAVLVGNILMALGLIVMIGSIALNLSSHIFSLNLPDMITMGSLFGIFVGAMIWLTGARIGGREKIADRYWLIKHYPHSNKDNHRYP</sequence>
<gene>
    <name evidence="2" type="ordered locus">S70_20045</name>
</gene>
<dbReference type="PATRIC" id="fig|1157951.4.peg.4031"/>
<keyword evidence="1" id="KW-1133">Transmembrane helix</keyword>
<feature type="transmembrane region" description="Helical" evidence="1">
    <location>
        <begin position="41"/>
        <end position="59"/>
    </location>
</feature>
<dbReference type="InterPro" id="IPR019698">
    <property type="entry name" value="DUF2583"/>
</dbReference>
<feature type="transmembrane region" description="Helical" evidence="1">
    <location>
        <begin position="7"/>
        <end position="29"/>
    </location>
</feature>
<name>A0A140NRP6_PROSM</name>
<dbReference type="OrthoDB" id="6494670at2"/>
<reference evidence="2 3" key="1">
    <citation type="journal article" date="2012" name="J. Bacteriol.">
        <title>Complete Genome Sequence of Providencia stuartii Clinical Isolate MRSN 2154.</title>
        <authorList>
            <person name="Clifford R.J."/>
            <person name="Hang J."/>
            <person name="Riley M.C."/>
            <person name="Onmus-Leone F."/>
            <person name="Kuschner R.A."/>
            <person name="Lesho E.P."/>
            <person name="Waterman P.E."/>
        </authorList>
    </citation>
    <scope>NUCLEOTIDE SEQUENCE [LARGE SCALE GENOMIC DNA]</scope>
    <source>
        <strain evidence="2 3">MRSN 2154</strain>
    </source>
</reference>
<dbReference type="RefSeq" id="WP_004919381.1">
    <property type="nucleotide sequence ID" value="NC_017731.1"/>
</dbReference>
<dbReference type="AlphaFoldDB" id="A0A140NRP6"/>
<evidence type="ECO:0000256" key="1">
    <source>
        <dbReference type="SAM" id="Phobius"/>
    </source>
</evidence>
<protein>
    <recommendedName>
        <fullName evidence="4">DUF2583 domain-containing protein</fullName>
    </recommendedName>
</protein>
<dbReference type="Pfam" id="PF10762">
    <property type="entry name" value="DUF2583"/>
    <property type="match status" value="1"/>
</dbReference>
<dbReference type="GeneID" id="93519475"/>
<reference evidence="3" key="2">
    <citation type="submission" date="2012-04" db="EMBL/GenBank/DDBJ databases">
        <title>Complete genome sequence of Providencia stuartii clinical isolate MRSN 2154.</title>
        <authorList>
            <person name="Clifford R.J."/>
            <person name="Hang J."/>
            <person name="Riley M.C."/>
            <person name="Onmus-Leone F."/>
            <person name="Kuschner R.A."/>
            <person name="Lesho E.P."/>
            <person name="Waterman P.E."/>
        </authorList>
    </citation>
    <scope>NUCLEOTIDE SEQUENCE [LARGE SCALE GENOMIC DNA]</scope>
    <source>
        <strain evidence="3">MRSN 2154</strain>
    </source>
</reference>
<accession>A0A140NRP6</accession>
<dbReference type="Proteomes" id="UP000005012">
    <property type="component" value="Chromosome"/>
</dbReference>